<dbReference type="GO" id="GO:0003723">
    <property type="term" value="F:RNA binding"/>
    <property type="evidence" value="ECO:0007669"/>
    <property type="project" value="UniProtKB-KW"/>
</dbReference>
<dbReference type="SMART" id="SM00363">
    <property type="entry name" value="S4"/>
    <property type="match status" value="1"/>
</dbReference>
<dbReference type="SUPFAM" id="SSF55174">
    <property type="entry name" value="Alpha-L RNA-binding motif"/>
    <property type="match status" value="1"/>
</dbReference>
<dbReference type="InterPro" id="IPR036986">
    <property type="entry name" value="S4_RNA-bd_sf"/>
</dbReference>
<name>A0A0G1ZLF6_9BACT</name>
<accession>A0A0G1ZLF6</accession>
<dbReference type="InterPro" id="IPR004538">
    <property type="entry name" value="Hemolysin_A/TlyA"/>
</dbReference>
<dbReference type="InterPro" id="IPR002877">
    <property type="entry name" value="RNA_MeTrfase_FtsJ_dom"/>
</dbReference>
<dbReference type="Proteomes" id="UP000034201">
    <property type="component" value="Unassembled WGS sequence"/>
</dbReference>
<organism evidence="5 6">
    <name type="scientific">Candidatus Adlerbacteria bacterium GW2011_GWC1_50_9</name>
    <dbReference type="NCBI Taxonomy" id="1618608"/>
    <lineage>
        <taxon>Bacteria</taxon>
        <taxon>Candidatus Adleribacteriota</taxon>
    </lineage>
</organism>
<dbReference type="NCBIfam" id="TIGR00478">
    <property type="entry name" value="tly"/>
    <property type="match status" value="1"/>
</dbReference>
<proteinExistence type="inferred from homology"/>
<dbReference type="PANTHER" id="PTHR32319:SF0">
    <property type="entry name" value="BACTERIAL HEMOLYSIN-LIKE PROTEIN"/>
    <property type="match status" value="1"/>
</dbReference>
<dbReference type="CDD" id="cd02440">
    <property type="entry name" value="AdoMet_MTases"/>
    <property type="match status" value="1"/>
</dbReference>
<dbReference type="InterPro" id="IPR029063">
    <property type="entry name" value="SAM-dependent_MTases_sf"/>
</dbReference>
<dbReference type="GO" id="GO:0032259">
    <property type="term" value="P:methylation"/>
    <property type="evidence" value="ECO:0007669"/>
    <property type="project" value="InterPro"/>
</dbReference>
<evidence type="ECO:0000256" key="1">
    <source>
        <dbReference type="ARBA" id="ARBA00022884"/>
    </source>
</evidence>
<dbReference type="CDD" id="cd00165">
    <property type="entry name" value="S4"/>
    <property type="match status" value="1"/>
</dbReference>
<dbReference type="Pfam" id="PF01728">
    <property type="entry name" value="FtsJ"/>
    <property type="match status" value="1"/>
</dbReference>
<feature type="domain" description="RNA-binding S4" evidence="4">
    <location>
        <begin position="10"/>
        <end position="72"/>
    </location>
</feature>
<evidence type="ECO:0000313" key="6">
    <source>
        <dbReference type="Proteomes" id="UP000034201"/>
    </source>
</evidence>
<dbReference type="GO" id="GO:0008168">
    <property type="term" value="F:methyltransferase activity"/>
    <property type="evidence" value="ECO:0007669"/>
    <property type="project" value="InterPro"/>
</dbReference>
<evidence type="ECO:0000313" key="5">
    <source>
        <dbReference type="EMBL" id="KKW20229.1"/>
    </source>
</evidence>
<evidence type="ECO:0000259" key="4">
    <source>
        <dbReference type="SMART" id="SM00363"/>
    </source>
</evidence>
<dbReference type="InterPro" id="IPR047048">
    <property type="entry name" value="TlyA"/>
</dbReference>
<dbReference type="Gene3D" id="3.40.50.150">
    <property type="entry name" value="Vaccinia Virus protein VP39"/>
    <property type="match status" value="1"/>
</dbReference>
<dbReference type="AlphaFoldDB" id="A0A0G1ZLF6"/>
<sequence length="247" mass="27731">MDFVRDMKRKRLDDILIARGIAEDRQDAFVIVTEGRVFVAGQKAVSGSQIIGEEADIKIREDRRFVGRGAYKLEAALSHFALDPREKICLDVGAATGGFTEVLLNRGAKKVYAVDTARGKIAVKLRDDGRIVLMEGVDIRGLKELPDEIELVTIDVSLIPLREILPHAKRFLARGGAAIALLKPQYETRDPKILRRGIVKNPRDRRKILEGMIRAARDSGWEVRDWMESPIRGSKGNVEYLLHLRAV</sequence>
<dbReference type="Gene3D" id="3.10.290.10">
    <property type="entry name" value="RNA-binding S4 domain"/>
    <property type="match status" value="1"/>
</dbReference>
<keyword evidence="1 3" id="KW-0694">RNA-binding</keyword>
<evidence type="ECO:0000256" key="3">
    <source>
        <dbReference type="PROSITE-ProRule" id="PRU00182"/>
    </source>
</evidence>
<evidence type="ECO:0000256" key="2">
    <source>
        <dbReference type="ARBA" id="ARBA00029460"/>
    </source>
</evidence>
<reference evidence="5 6" key="1">
    <citation type="journal article" date="2015" name="Nature">
        <title>rRNA introns, odd ribosomes, and small enigmatic genomes across a large radiation of phyla.</title>
        <authorList>
            <person name="Brown C.T."/>
            <person name="Hug L.A."/>
            <person name="Thomas B.C."/>
            <person name="Sharon I."/>
            <person name="Castelle C.J."/>
            <person name="Singh A."/>
            <person name="Wilkins M.J."/>
            <person name="Williams K.H."/>
            <person name="Banfield J.F."/>
        </authorList>
    </citation>
    <scope>NUCLEOTIDE SEQUENCE [LARGE SCALE GENOMIC DNA]</scope>
</reference>
<gene>
    <name evidence="5" type="ORF">UY61_C0041G0010</name>
</gene>
<dbReference type="EMBL" id="LCQQ01000041">
    <property type="protein sequence ID" value="KKW20229.1"/>
    <property type="molecule type" value="Genomic_DNA"/>
</dbReference>
<dbReference type="PANTHER" id="PTHR32319">
    <property type="entry name" value="BACTERIAL HEMOLYSIN-LIKE PROTEIN"/>
    <property type="match status" value="1"/>
</dbReference>
<dbReference type="PROSITE" id="PS50889">
    <property type="entry name" value="S4"/>
    <property type="match status" value="1"/>
</dbReference>
<comment type="similarity">
    <text evidence="2">Belongs to the TlyA family.</text>
</comment>
<protein>
    <submittedName>
        <fullName evidence="5">Hemolysin A</fullName>
    </submittedName>
</protein>
<comment type="caution">
    <text evidence="5">The sequence shown here is derived from an EMBL/GenBank/DDBJ whole genome shotgun (WGS) entry which is preliminary data.</text>
</comment>
<dbReference type="InterPro" id="IPR002942">
    <property type="entry name" value="S4_RNA-bd"/>
</dbReference>
<dbReference type="SUPFAM" id="SSF53335">
    <property type="entry name" value="S-adenosyl-L-methionine-dependent methyltransferases"/>
    <property type="match status" value="1"/>
</dbReference>